<dbReference type="Pfam" id="PF03899">
    <property type="entry name" value="ATP-synt_I"/>
    <property type="match status" value="1"/>
</dbReference>
<evidence type="ECO:0000256" key="3">
    <source>
        <dbReference type="ARBA" id="ARBA00022692"/>
    </source>
</evidence>
<evidence type="ECO:0000256" key="5">
    <source>
        <dbReference type="ARBA" id="ARBA00023136"/>
    </source>
</evidence>
<dbReference type="RefSeq" id="WP_089035638.1">
    <property type="nucleotide sequence ID" value="NZ_CP022278.1"/>
</dbReference>
<accession>A0A220S0K4</accession>
<evidence type="ECO:0000256" key="2">
    <source>
        <dbReference type="ARBA" id="ARBA00022475"/>
    </source>
</evidence>
<evidence type="ECO:0000256" key="4">
    <source>
        <dbReference type="ARBA" id="ARBA00022989"/>
    </source>
</evidence>
<name>A0A220S0K4_9NEIS</name>
<evidence type="ECO:0000313" key="6">
    <source>
        <dbReference type="EMBL" id="ASK26918.1"/>
    </source>
</evidence>
<protein>
    <submittedName>
        <fullName evidence="6">F0F1 ATP synthase subunit I</fullName>
    </submittedName>
</protein>
<comment type="subcellular location">
    <subcellularLocation>
        <location evidence="1">Cell membrane</location>
        <topology evidence="1">Multi-pass membrane protein</topology>
    </subcellularLocation>
</comment>
<sequence>MNRILVFQVGVLTVISVLGAVFSGVAGFWSAVAGGACYLVPSAVAVLLLKLFKNNPQMQVRAFAWGEALKVMLSLLLMLLVFAFWHKQLVFLPFLFGLFCVSHLVFLVLLRVRDYGR</sequence>
<reference evidence="6 7" key="1">
    <citation type="submission" date="2017-06" db="EMBL/GenBank/DDBJ databases">
        <title>Neisseria chenwenguii sp. nov., isolated from the intestinal contents of Tibetan Plateau Pika in Yushu, Qinghai Province, China.</title>
        <authorList>
            <person name="Zhang G."/>
        </authorList>
    </citation>
    <scope>NUCLEOTIDE SEQUENCE [LARGE SCALE GENOMIC DNA]</scope>
    <source>
        <strain evidence="6 7">10023</strain>
    </source>
</reference>
<gene>
    <name evidence="6" type="ORF">BG910_03420</name>
</gene>
<dbReference type="GO" id="GO:0005886">
    <property type="term" value="C:plasma membrane"/>
    <property type="evidence" value="ECO:0007669"/>
    <property type="project" value="UniProtKB-SubCell"/>
</dbReference>
<dbReference type="Proteomes" id="UP000198238">
    <property type="component" value="Chromosome"/>
</dbReference>
<dbReference type="InterPro" id="IPR005598">
    <property type="entry name" value="ATP_synth_I"/>
</dbReference>
<dbReference type="KEGG" id="nei:BG910_03420"/>
<keyword evidence="7" id="KW-1185">Reference proteome</keyword>
<keyword evidence="3" id="KW-0812">Transmembrane</keyword>
<evidence type="ECO:0000313" key="7">
    <source>
        <dbReference type="Proteomes" id="UP000198238"/>
    </source>
</evidence>
<keyword evidence="4" id="KW-1133">Transmembrane helix</keyword>
<proteinExistence type="predicted"/>
<evidence type="ECO:0000256" key="1">
    <source>
        <dbReference type="ARBA" id="ARBA00004651"/>
    </source>
</evidence>
<dbReference type="AlphaFoldDB" id="A0A220S0K4"/>
<organism evidence="6 7">
    <name type="scientific">Neisseria chenwenguii</name>
    <dbReference type="NCBI Taxonomy" id="1853278"/>
    <lineage>
        <taxon>Bacteria</taxon>
        <taxon>Pseudomonadati</taxon>
        <taxon>Pseudomonadota</taxon>
        <taxon>Betaproteobacteria</taxon>
        <taxon>Neisseriales</taxon>
        <taxon>Neisseriaceae</taxon>
        <taxon>Neisseria</taxon>
    </lineage>
</organism>
<dbReference type="OrthoDB" id="8606364at2"/>
<keyword evidence="5" id="KW-0472">Membrane</keyword>
<dbReference type="EMBL" id="CP022278">
    <property type="protein sequence ID" value="ASK26918.1"/>
    <property type="molecule type" value="Genomic_DNA"/>
</dbReference>
<keyword evidence="2" id="KW-1003">Cell membrane</keyword>